<feature type="region of interest" description="Disordered" evidence="1">
    <location>
        <begin position="765"/>
        <end position="792"/>
    </location>
</feature>
<reference evidence="4" key="1">
    <citation type="submission" date="2022-01" db="EMBL/GenBank/DDBJ databases">
        <authorList>
            <person name="King R."/>
        </authorList>
    </citation>
    <scope>NUCLEOTIDE SEQUENCE</scope>
</reference>
<gene>
    <name evidence="4" type="ORF">NEZAVI_LOCUS13209</name>
</gene>
<dbReference type="OrthoDB" id="49511at2759"/>
<dbReference type="PANTHER" id="PTHR18460:SF3">
    <property type="entry name" value="TELO2-INTERACTING PROTEIN 1 HOMOLOG"/>
    <property type="match status" value="1"/>
</dbReference>
<accession>A0A9P0HN09</accession>
<dbReference type="InterPro" id="IPR057567">
    <property type="entry name" value="TPR_TTI1_C"/>
</dbReference>
<feature type="domain" description="TTI1 N-terminal TPR" evidence="2">
    <location>
        <begin position="14"/>
        <end position="351"/>
    </location>
</feature>
<feature type="domain" description="TTI1 C-terminal TPR" evidence="3">
    <location>
        <begin position="715"/>
        <end position="983"/>
    </location>
</feature>
<dbReference type="SUPFAM" id="SSF48371">
    <property type="entry name" value="ARM repeat"/>
    <property type="match status" value="1"/>
</dbReference>
<dbReference type="Proteomes" id="UP001152798">
    <property type="component" value="Chromosome 6"/>
</dbReference>
<dbReference type="Pfam" id="PF21547">
    <property type="entry name" value="TTI1"/>
    <property type="match status" value="1"/>
</dbReference>
<evidence type="ECO:0000256" key="1">
    <source>
        <dbReference type="SAM" id="MobiDB-lite"/>
    </source>
</evidence>
<dbReference type="Pfam" id="PF24176">
    <property type="entry name" value="TPR_TTI1_2nd"/>
    <property type="match status" value="1"/>
</dbReference>
<name>A0A9P0HN09_NEZVI</name>
<sequence length="1029" mass="117311">MIMTDQSHLIKDVFPSIKLACNEVALNPSKKSLENLHSILKGIDSTIVKELDFYIWYPICVHLSTKNKDETACMLLSQLLKLLKILTISSLDTFLKLYYLLISQINNLFEVQTTSEELKLLVLQCLTLLIRSSSYDVLKQFFTRIYYSKLSAGVFVCTSIAKVEKYINLKIEALECLKHLTQINSTYLNNENYKAQVSDIVILMLPGLMSTCLEIINSGETQNHKVIVLALHLWSHVLTLVAEETPNEEFVHSKNIINNDEISFKNKDLSEREEFLNRLMNTKRDSKWLEDTDEHLMAMTESVVKIHSHQHWKVRYELASSAYLILQHCGKNFPRSVGHLVEVLAILSQDDECSVADQSNNYISRLCQKCEDSNVKSFVEIVEENFFSLLTRLPRILHGNDVTLKETSLMLFCGYLDVLGQKHLPAVLSSVQHYNRFLHCLLVCNTPDCRNVTLMEELSIRDINILPISNECKWRCLRYCETDKCVSGVSRLCAKVIKLCDKEVLISSLLDEFNSNIGQRKEITLLLVNLVSSANPDDFNPYSTLLRDVIVALMEPSLWNASINFNNDGDTKQTIQENIVQICLLADAVGCLAVAAGHENFLPLLFQCFYPVLECAGSHISIIASAGRFAVHKFSSVYNESVSTLISKNVDYLSHHITLKLRYAYRNPRVLSVLSVIMEYTTLDMLTSLHDIINDVLVQSCDRFQDINANAFLHVFETYLSCVLRCVVDLKTNDETEESKAQNETSWLKELMNYDETLAAANVSNEEVSEPDNVGQLMQEEEEYEKEPEKPPLPDHIKMTVDVLNRSLHFLPGNDLSRQILCLQILNKGVYILSSWKDELLPVVHKIWSPLVERFKSSNHPLLLQRAFSLLISLAKYSKDFIRARTLKDVLPSLNHVLKDSSKESKNKSPAGAYTLTQTYKLQLLLLSNLGQVSLNLELAPKDVHSLLLSTTPYLSIKQPLPLQEACVNMYKVLSKVYSDIIWVHLMTICPNQLEIKSNIEGFPIYKLDSSINDKKEYIHTVQQLLNYL</sequence>
<evidence type="ECO:0000259" key="3">
    <source>
        <dbReference type="Pfam" id="PF24181"/>
    </source>
</evidence>
<dbReference type="InterPro" id="IPR049362">
    <property type="entry name" value="TTI1_rpt"/>
</dbReference>
<proteinExistence type="predicted"/>
<evidence type="ECO:0000313" key="4">
    <source>
        <dbReference type="EMBL" id="CAH1404885.1"/>
    </source>
</evidence>
<evidence type="ECO:0000313" key="5">
    <source>
        <dbReference type="Proteomes" id="UP001152798"/>
    </source>
</evidence>
<dbReference type="Gene3D" id="1.25.10.10">
    <property type="entry name" value="Leucine-rich Repeat Variant"/>
    <property type="match status" value="1"/>
</dbReference>
<dbReference type="EMBL" id="OV725082">
    <property type="protein sequence ID" value="CAH1404885.1"/>
    <property type="molecule type" value="Genomic_DNA"/>
</dbReference>
<organism evidence="4 5">
    <name type="scientific">Nezara viridula</name>
    <name type="common">Southern green stink bug</name>
    <name type="synonym">Cimex viridulus</name>
    <dbReference type="NCBI Taxonomy" id="85310"/>
    <lineage>
        <taxon>Eukaryota</taxon>
        <taxon>Metazoa</taxon>
        <taxon>Ecdysozoa</taxon>
        <taxon>Arthropoda</taxon>
        <taxon>Hexapoda</taxon>
        <taxon>Insecta</taxon>
        <taxon>Pterygota</taxon>
        <taxon>Neoptera</taxon>
        <taxon>Paraneoptera</taxon>
        <taxon>Hemiptera</taxon>
        <taxon>Heteroptera</taxon>
        <taxon>Panheteroptera</taxon>
        <taxon>Pentatomomorpha</taxon>
        <taxon>Pentatomoidea</taxon>
        <taxon>Pentatomidae</taxon>
        <taxon>Pentatominae</taxon>
        <taxon>Nezara</taxon>
    </lineage>
</organism>
<dbReference type="AlphaFoldDB" id="A0A9P0HN09"/>
<evidence type="ECO:0008006" key="6">
    <source>
        <dbReference type="Google" id="ProtNLM"/>
    </source>
</evidence>
<keyword evidence="5" id="KW-1185">Reference proteome</keyword>
<dbReference type="Pfam" id="PF24181">
    <property type="entry name" value="TPR_TTI1_C"/>
    <property type="match status" value="1"/>
</dbReference>
<dbReference type="InterPro" id="IPR057566">
    <property type="entry name" value="TPR_TTI1_N"/>
</dbReference>
<evidence type="ECO:0000259" key="2">
    <source>
        <dbReference type="Pfam" id="PF24173"/>
    </source>
</evidence>
<dbReference type="GO" id="GO:0005737">
    <property type="term" value="C:cytoplasm"/>
    <property type="evidence" value="ECO:0007669"/>
    <property type="project" value="TreeGrafter"/>
</dbReference>
<dbReference type="InterPro" id="IPR052587">
    <property type="entry name" value="TELO2-interacting_protein_1"/>
</dbReference>
<protein>
    <recommendedName>
        <fullName evidence="6">TELO2-interacting protein 1 homolog</fullName>
    </recommendedName>
</protein>
<dbReference type="PANTHER" id="PTHR18460">
    <property type="entry name" value="TEL2 INTERACTING PROTEIN 1 TTI1 FAMILY MEMBER"/>
    <property type="match status" value="1"/>
</dbReference>
<dbReference type="Pfam" id="PF24173">
    <property type="entry name" value="TPR_TTI1_N"/>
    <property type="match status" value="1"/>
</dbReference>
<dbReference type="InterPro" id="IPR016024">
    <property type="entry name" value="ARM-type_fold"/>
</dbReference>
<dbReference type="InterPro" id="IPR011989">
    <property type="entry name" value="ARM-like"/>
</dbReference>